<dbReference type="InterPro" id="IPR041881">
    <property type="entry name" value="PqqD_sf"/>
</dbReference>
<proteinExistence type="predicted"/>
<dbReference type="EMBL" id="JAOWKW010000001">
    <property type="protein sequence ID" value="MCV2877660.1"/>
    <property type="molecule type" value="Genomic_DNA"/>
</dbReference>
<comment type="caution">
    <text evidence="1">The sequence shown here is derived from an EMBL/GenBank/DDBJ whole genome shotgun (WGS) entry which is preliminary data.</text>
</comment>
<name>A0ABT2ZV94_9RHOB</name>
<dbReference type="RefSeq" id="WP_263846944.1">
    <property type="nucleotide sequence ID" value="NZ_JAOWKW010000001.1"/>
</dbReference>
<gene>
    <name evidence="1" type="ORF">OE699_02245</name>
</gene>
<dbReference type="Gene3D" id="1.10.10.1150">
    <property type="entry name" value="Coenzyme PQQ synthesis protein D (PqqD)"/>
    <property type="match status" value="1"/>
</dbReference>
<protein>
    <submittedName>
        <fullName evidence="1">PqqD family protein</fullName>
    </submittedName>
</protein>
<dbReference type="InterPro" id="IPR008792">
    <property type="entry name" value="PQQD"/>
</dbReference>
<reference evidence="1 2" key="1">
    <citation type="submission" date="2022-10" db="EMBL/GenBank/DDBJ databases">
        <title>Sinirhodobacter sp. nov., isolated from ocean surface sediments.</title>
        <authorList>
            <person name="He W."/>
            <person name="Wang L."/>
            <person name="Zhang D.-F."/>
        </authorList>
    </citation>
    <scope>NUCLEOTIDE SEQUENCE [LARGE SCALE GENOMIC DNA]</scope>
    <source>
        <strain evidence="1 2">WL0115</strain>
    </source>
</reference>
<dbReference type="Pfam" id="PF05402">
    <property type="entry name" value="PqqD"/>
    <property type="match status" value="1"/>
</dbReference>
<organism evidence="1 2">
    <name type="scientific">Sedimentimonas flavescens</name>
    <dbReference type="NCBI Taxonomy" id="2851012"/>
    <lineage>
        <taxon>Bacteria</taxon>
        <taxon>Pseudomonadati</taxon>
        <taxon>Pseudomonadota</taxon>
        <taxon>Alphaproteobacteria</taxon>
        <taxon>Rhodobacterales</taxon>
        <taxon>Rhodobacter group</taxon>
        <taxon>Sedimentimonas</taxon>
    </lineage>
</organism>
<sequence length="109" mass="11904">MMRAIVTCEFRGGIMQASIDRNAIYRASVSAIESRLGDETVLLHVVSGTYFGLDLVGSLIWSRMKIGETLGDVCVSVRDHFPSAPPGLETDVAAFMEQLIAQDLIEEIT</sequence>
<dbReference type="Proteomes" id="UP001526166">
    <property type="component" value="Unassembled WGS sequence"/>
</dbReference>
<keyword evidence="2" id="KW-1185">Reference proteome</keyword>
<accession>A0ABT2ZV94</accession>
<evidence type="ECO:0000313" key="2">
    <source>
        <dbReference type="Proteomes" id="UP001526166"/>
    </source>
</evidence>
<evidence type="ECO:0000313" key="1">
    <source>
        <dbReference type="EMBL" id="MCV2877660.1"/>
    </source>
</evidence>